<gene>
    <name evidence="1" type="ORF">ACFOEE_18350</name>
</gene>
<dbReference type="RefSeq" id="WP_377127810.1">
    <property type="nucleotide sequence ID" value="NZ_JBHRSD010000039.1"/>
</dbReference>
<keyword evidence="2" id="KW-1185">Reference proteome</keyword>
<dbReference type="EMBL" id="JBHRSD010000039">
    <property type="protein sequence ID" value="MFC3034472.1"/>
    <property type="molecule type" value="Genomic_DNA"/>
</dbReference>
<reference evidence="2" key="1">
    <citation type="journal article" date="2019" name="Int. J. Syst. Evol. Microbiol.">
        <title>The Global Catalogue of Microorganisms (GCM) 10K type strain sequencing project: providing services to taxonomists for standard genome sequencing and annotation.</title>
        <authorList>
            <consortium name="The Broad Institute Genomics Platform"/>
            <consortium name="The Broad Institute Genome Sequencing Center for Infectious Disease"/>
            <person name="Wu L."/>
            <person name="Ma J."/>
        </authorList>
    </citation>
    <scope>NUCLEOTIDE SEQUENCE [LARGE SCALE GENOMIC DNA]</scope>
    <source>
        <strain evidence="2">KCTC 42730</strain>
    </source>
</reference>
<protein>
    <recommendedName>
        <fullName evidence="3">Apea-like HEPN domain-containing protein</fullName>
    </recommendedName>
</protein>
<dbReference type="Proteomes" id="UP001595453">
    <property type="component" value="Unassembled WGS sequence"/>
</dbReference>
<name>A0ABV7CPB5_9GAMM</name>
<organism evidence="1 2">
    <name type="scientific">Pseudoalteromonas fenneropenaei</name>
    <dbReference type="NCBI Taxonomy" id="1737459"/>
    <lineage>
        <taxon>Bacteria</taxon>
        <taxon>Pseudomonadati</taxon>
        <taxon>Pseudomonadota</taxon>
        <taxon>Gammaproteobacteria</taxon>
        <taxon>Alteromonadales</taxon>
        <taxon>Pseudoalteromonadaceae</taxon>
        <taxon>Pseudoalteromonas</taxon>
    </lineage>
</organism>
<sequence length="216" mass="25408">MNYLQLKEKQRALRHNFQEGLSLRVHRALSWMNKAEQSTDDVDSQFIFLWVSFNAAYAQDIELITSSEIQSFSLFLDKLHHLDKDKKLYHILWHEFPSSIRTLLNNPYVFQPFWQYQNGLISQHEFEERFADAKRFANYALAHQESAKLTALVLQRLYTLRNQLIHGGATWNSSANREQLKDAVKFLSQLVPCIINIMMDNPNELWGKAFYPVINS</sequence>
<evidence type="ECO:0000313" key="2">
    <source>
        <dbReference type="Proteomes" id="UP001595453"/>
    </source>
</evidence>
<proteinExistence type="predicted"/>
<comment type="caution">
    <text evidence="1">The sequence shown here is derived from an EMBL/GenBank/DDBJ whole genome shotgun (WGS) entry which is preliminary data.</text>
</comment>
<evidence type="ECO:0000313" key="1">
    <source>
        <dbReference type="EMBL" id="MFC3034472.1"/>
    </source>
</evidence>
<evidence type="ECO:0008006" key="3">
    <source>
        <dbReference type="Google" id="ProtNLM"/>
    </source>
</evidence>
<accession>A0ABV7CPB5</accession>